<proteinExistence type="predicted"/>
<keyword evidence="1" id="KW-0812">Transmembrane</keyword>
<reference evidence="2" key="1">
    <citation type="journal article" date="2021" name="mSystems">
        <title>Bacteria and Archaea Synergistically Convert Glycine Betaine to Biogenic Methane in the Formosa Cold Seep of the South China Sea.</title>
        <authorList>
            <person name="Li L."/>
            <person name="Zhang W."/>
            <person name="Zhang S."/>
            <person name="Song L."/>
            <person name="Sun Q."/>
            <person name="Zhang H."/>
            <person name="Xiang H."/>
            <person name="Dong X."/>
        </authorList>
    </citation>
    <scope>NUCLEOTIDE SEQUENCE</scope>
    <source>
        <strain evidence="2">ZWT</strain>
    </source>
</reference>
<reference evidence="2" key="2">
    <citation type="submission" date="2021-04" db="EMBL/GenBank/DDBJ databases">
        <authorList>
            <person name="Dong X."/>
        </authorList>
    </citation>
    <scope>NUCLEOTIDE SEQUENCE</scope>
    <source>
        <strain evidence="2">ZWT</strain>
    </source>
</reference>
<gene>
    <name evidence="2" type="ORF">KDK92_04905</name>
</gene>
<dbReference type="AlphaFoldDB" id="A0A9J6NX31"/>
<accession>A0A9J6NX31</accession>
<dbReference type="Proteomes" id="UP001056429">
    <property type="component" value="Unassembled WGS sequence"/>
</dbReference>
<sequence length="64" mass="7363">MISKILSVLLPIGLLIQIINIICSHYNIFSDFARDFLTRMSGVFMIVGLVFFVYNLIKKKNKLV</sequence>
<keyword evidence="1" id="KW-0472">Membrane</keyword>
<comment type="caution">
    <text evidence="2">The sequence shown here is derived from an EMBL/GenBank/DDBJ whole genome shotgun (WGS) entry which is preliminary data.</text>
</comment>
<protein>
    <submittedName>
        <fullName evidence="2">Uncharacterized protein</fullName>
    </submittedName>
</protein>
<keyword evidence="1" id="KW-1133">Transmembrane helix</keyword>
<organism evidence="2 3">
    <name type="scientific">Oceanirhabdus seepicola</name>
    <dbReference type="NCBI Taxonomy" id="2828781"/>
    <lineage>
        <taxon>Bacteria</taxon>
        <taxon>Bacillati</taxon>
        <taxon>Bacillota</taxon>
        <taxon>Clostridia</taxon>
        <taxon>Eubacteriales</taxon>
        <taxon>Clostridiaceae</taxon>
        <taxon>Oceanirhabdus</taxon>
    </lineage>
</organism>
<feature type="transmembrane region" description="Helical" evidence="1">
    <location>
        <begin position="36"/>
        <end position="57"/>
    </location>
</feature>
<keyword evidence="3" id="KW-1185">Reference proteome</keyword>
<evidence type="ECO:0000313" key="2">
    <source>
        <dbReference type="EMBL" id="MCM1989071.1"/>
    </source>
</evidence>
<evidence type="ECO:0000313" key="3">
    <source>
        <dbReference type="Proteomes" id="UP001056429"/>
    </source>
</evidence>
<dbReference type="EMBL" id="JAGSOJ010000001">
    <property type="protein sequence ID" value="MCM1989071.1"/>
    <property type="molecule type" value="Genomic_DNA"/>
</dbReference>
<name>A0A9J6NX31_9CLOT</name>
<evidence type="ECO:0000256" key="1">
    <source>
        <dbReference type="SAM" id="Phobius"/>
    </source>
</evidence>
<dbReference type="RefSeq" id="WP_250857942.1">
    <property type="nucleotide sequence ID" value="NZ_JAGSOJ010000001.1"/>
</dbReference>